<dbReference type="EMBL" id="JACHHK010000004">
    <property type="protein sequence ID" value="MBB5183277.1"/>
    <property type="molecule type" value="Genomic_DNA"/>
</dbReference>
<dbReference type="InterPro" id="IPR015421">
    <property type="entry name" value="PyrdxlP-dep_Trfase_major"/>
</dbReference>
<organism evidence="5 6">
    <name type="scientific">Catenisphaera adipataccumulans</name>
    <dbReference type="NCBI Taxonomy" id="700500"/>
    <lineage>
        <taxon>Bacteria</taxon>
        <taxon>Bacillati</taxon>
        <taxon>Bacillota</taxon>
        <taxon>Erysipelotrichia</taxon>
        <taxon>Erysipelotrichales</taxon>
        <taxon>Erysipelotrichaceae</taxon>
        <taxon>Catenisphaera</taxon>
    </lineage>
</organism>
<sequence length="344" mass="39076">MLNFRNDYGAGCIPEILEEIKNNNNIVHTGYGLDEQCEKAKEVIHSKMPDNDVDIYFVQEGTQANIVMIRCALKSYEAVIAPDTGHIVRHETGAIEATGHKVIIVPNHDGKITPDEVQKTYESHMIDSEKCVLPKMVYISNCTELGTVYKREELEALHAKCQELGLYLIMDGDRMNTVLMSGVDYTLNDLPKWCDMFSIGGTKAGALFGEAVIVSNPELKPNFRYVLRQSAALIARGWLLGVQFRALFENDAFYKNAAHEIELAQQIQSFLHDNGYSLLIRSETNLVFPVLTKEQFEYLAEYVDFDVWEKRDDMLIIRLVTSWSTTQEEVDQLCTYLKKASELV</sequence>
<evidence type="ECO:0000256" key="2">
    <source>
        <dbReference type="ARBA" id="ARBA00006966"/>
    </source>
</evidence>
<dbReference type="Gene3D" id="3.40.640.10">
    <property type="entry name" value="Type I PLP-dependent aspartate aminotransferase-like (Major domain)"/>
    <property type="match status" value="1"/>
</dbReference>
<gene>
    <name evidence="5" type="ORF">HNQ47_001298</name>
</gene>
<dbReference type="InterPro" id="IPR015422">
    <property type="entry name" value="PyrdxlP-dep_Trfase_small"/>
</dbReference>
<comment type="similarity">
    <text evidence="2">Belongs to the threonine aldolase family.</text>
</comment>
<feature type="domain" description="Aromatic amino acid beta-eliminating lyase/threonine aldolase" evidence="4">
    <location>
        <begin position="13"/>
        <end position="291"/>
    </location>
</feature>
<dbReference type="InterPro" id="IPR001597">
    <property type="entry name" value="ArAA_b-elim_lyase/Thr_aldolase"/>
</dbReference>
<reference evidence="5 6" key="1">
    <citation type="submission" date="2020-08" db="EMBL/GenBank/DDBJ databases">
        <title>Genomic Encyclopedia of Type Strains, Phase IV (KMG-IV): sequencing the most valuable type-strain genomes for metagenomic binning, comparative biology and taxonomic classification.</title>
        <authorList>
            <person name="Goeker M."/>
        </authorList>
    </citation>
    <scope>NUCLEOTIDE SEQUENCE [LARGE SCALE GENOMIC DNA]</scope>
    <source>
        <strain evidence="5 6">DSM 25799</strain>
    </source>
</reference>
<name>A0A7W8FXS5_9FIRM</name>
<dbReference type="SUPFAM" id="SSF53383">
    <property type="entry name" value="PLP-dependent transferases"/>
    <property type="match status" value="1"/>
</dbReference>
<keyword evidence="5" id="KW-0456">Lyase</keyword>
<dbReference type="GO" id="GO:0006520">
    <property type="term" value="P:amino acid metabolic process"/>
    <property type="evidence" value="ECO:0007669"/>
    <property type="project" value="InterPro"/>
</dbReference>
<keyword evidence="3" id="KW-0663">Pyridoxal phosphate</keyword>
<dbReference type="PANTHER" id="PTHR48097">
    <property type="entry name" value="L-THREONINE ALDOLASE-RELATED"/>
    <property type="match status" value="1"/>
</dbReference>
<dbReference type="AlphaFoldDB" id="A0A7W8FXS5"/>
<evidence type="ECO:0000259" key="4">
    <source>
        <dbReference type="Pfam" id="PF01212"/>
    </source>
</evidence>
<proteinExistence type="inferred from homology"/>
<comment type="caution">
    <text evidence="5">The sequence shown here is derived from an EMBL/GenBank/DDBJ whole genome shotgun (WGS) entry which is preliminary data.</text>
</comment>
<dbReference type="Proteomes" id="UP000539953">
    <property type="component" value="Unassembled WGS sequence"/>
</dbReference>
<evidence type="ECO:0000313" key="5">
    <source>
        <dbReference type="EMBL" id="MBB5183277.1"/>
    </source>
</evidence>
<dbReference type="EC" id="4.1.2.5" evidence="5"/>
<dbReference type="Pfam" id="PF01212">
    <property type="entry name" value="Beta_elim_lyase"/>
    <property type="match status" value="1"/>
</dbReference>
<evidence type="ECO:0000313" key="6">
    <source>
        <dbReference type="Proteomes" id="UP000539953"/>
    </source>
</evidence>
<dbReference type="Gene3D" id="3.90.1150.10">
    <property type="entry name" value="Aspartate Aminotransferase, domain 1"/>
    <property type="match status" value="1"/>
</dbReference>
<protein>
    <submittedName>
        <fullName evidence="5">Threonine aldolase</fullName>
        <ecNumber evidence="5">4.1.2.5</ecNumber>
    </submittedName>
</protein>
<dbReference type="RefSeq" id="WP_183328573.1">
    <property type="nucleotide sequence ID" value="NZ_JACHHK010000004.1"/>
</dbReference>
<dbReference type="InterPro" id="IPR015424">
    <property type="entry name" value="PyrdxlP-dep_Trfase"/>
</dbReference>
<dbReference type="PANTHER" id="PTHR48097:SF5">
    <property type="entry name" value="LOW SPECIFICITY L-THREONINE ALDOLASE"/>
    <property type="match status" value="1"/>
</dbReference>
<keyword evidence="6" id="KW-1185">Reference proteome</keyword>
<evidence type="ECO:0000256" key="3">
    <source>
        <dbReference type="ARBA" id="ARBA00022898"/>
    </source>
</evidence>
<evidence type="ECO:0000256" key="1">
    <source>
        <dbReference type="ARBA" id="ARBA00001933"/>
    </source>
</evidence>
<dbReference type="GO" id="GO:0004793">
    <property type="term" value="F:threonine aldolase activity"/>
    <property type="evidence" value="ECO:0007669"/>
    <property type="project" value="UniProtKB-EC"/>
</dbReference>
<comment type="cofactor">
    <cofactor evidence="1">
        <name>pyridoxal 5'-phosphate</name>
        <dbReference type="ChEBI" id="CHEBI:597326"/>
    </cofactor>
</comment>
<accession>A0A7W8FXS5</accession>